<dbReference type="PANTHER" id="PTHR43537">
    <property type="entry name" value="TRANSCRIPTIONAL REGULATOR, GNTR FAMILY"/>
    <property type="match status" value="1"/>
</dbReference>
<dbReference type="SUPFAM" id="SSF48008">
    <property type="entry name" value="GntR ligand-binding domain-like"/>
    <property type="match status" value="1"/>
</dbReference>
<dbReference type="Proteomes" id="UP000029839">
    <property type="component" value="Unassembled WGS sequence"/>
</dbReference>
<dbReference type="InterPro" id="IPR011711">
    <property type="entry name" value="GntR_C"/>
</dbReference>
<keyword evidence="6" id="KW-1185">Reference proteome</keyword>
<feature type="non-terminal residue" evidence="5">
    <location>
        <position position="1"/>
    </location>
</feature>
<evidence type="ECO:0000313" key="6">
    <source>
        <dbReference type="Proteomes" id="UP000029839"/>
    </source>
</evidence>
<dbReference type="RefSeq" id="WP_043610629.1">
    <property type="nucleotide sequence ID" value="NZ_AXCY01000248.1"/>
</dbReference>
<organism evidence="5 6">
    <name type="scientific">Cellulomonas carbonis T26</name>
    <dbReference type="NCBI Taxonomy" id="947969"/>
    <lineage>
        <taxon>Bacteria</taxon>
        <taxon>Bacillati</taxon>
        <taxon>Actinomycetota</taxon>
        <taxon>Actinomycetes</taxon>
        <taxon>Micrococcales</taxon>
        <taxon>Cellulomonadaceae</taxon>
        <taxon>Cellulomonas</taxon>
    </lineage>
</organism>
<keyword evidence="3" id="KW-0804">Transcription</keyword>
<dbReference type="Gene3D" id="1.20.120.530">
    <property type="entry name" value="GntR ligand-binding domain-like"/>
    <property type="match status" value="1"/>
</dbReference>
<evidence type="ECO:0000259" key="4">
    <source>
        <dbReference type="Pfam" id="PF07729"/>
    </source>
</evidence>
<feature type="domain" description="GntR C-terminal" evidence="4">
    <location>
        <begin position="4"/>
        <end position="106"/>
    </location>
</feature>
<comment type="caution">
    <text evidence="5">The sequence shown here is derived from an EMBL/GenBank/DDBJ whole genome shotgun (WGS) entry which is preliminary data.</text>
</comment>
<dbReference type="InterPro" id="IPR008920">
    <property type="entry name" value="TF_FadR/GntR_C"/>
</dbReference>
<evidence type="ECO:0000313" key="5">
    <source>
        <dbReference type="EMBL" id="KGM08425.1"/>
    </source>
</evidence>
<dbReference type="AlphaFoldDB" id="A0A0A0BKP2"/>
<accession>A0A0A0BKP2</accession>
<keyword evidence="1" id="KW-0805">Transcription regulation</keyword>
<dbReference type="EMBL" id="AXCY01000248">
    <property type="protein sequence ID" value="KGM08425.1"/>
    <property type="molecule type" value="Genomic_DNA"/>
</dbReference>
<name>A0A0A0BKP2_9CELL</name>
<dbReference type="Pfam" id="PF07729">
    <property type="entry name" value="FCD"/>
    <property type="match status" value="1"/>
</dbReference>
<reference evidence="5 6" key="1">
    <citation type="submission" date="2013-08" db="EMBL/GenBank/DDBJ databases">
        <title>Genome sequencing of Cellulomonas carbonis T26.</title>
        <authorList>
            <person name="Chen F."/>
            <person name="Li Y."/>
            <person name="Wang G."/>
        </authorList>
    </citation>
    <scope>NUCLEOTIDE SEQUENCE [LARGE SCALE GENOMIC DNA]</scope>
    <source>
        <strain evidence="5 6">T26</strain>
    </source>
</reference>
<reference evidence="5 6" key="2">
    <citation type="journal article" date="2015" name="Stand. Genomic Sci.">
        <title>Draft genome sequence of Cellulomonas carbonis T26(T) and comparative analysis of six Cellulomonas genomes.</title>
        <authorList>
            <person name="Zhuang W."/>
            <person name="Zhang S."/>
            <person name="Xia X."/>
            <person name="Wang G."/>
        </authorList>
    </citation>
    <scope>NUCLEOTIDE SEQUENCE [LARGE SCALE GENOMIC DNA]</scope>
    <source>
        <strain evidence="5 6">T26</strain>
    </source>
</reference>
<keyword evidence="2" id="KW-0238">DNA-binding</keyword>
<sequence>AASSALAAARAALDDAAGVLASGDVDHERLLEADIAFHRALADAAGNPVLAALVEALAGRTARHRLWRGLTDDGADARTQREHEAVLDAVVAGDVERARVRMAAHLLEVEDFLRRSDDA</sequence>
<protein>
    <submittedName>
        <fullName evidence="5">GntR family transcriptional regulator</fullName>
    </submittedName>
</protein>
<dbReference type="OrthoDB" id="7989071at2"/>
<gene>
    <name evidence="5" type="ORF">N868_05740</name>
</gene>
<dbReference type="GO" id="GO:0003677">
    <property type="term" value="F:DNA binding"/>
    <property type="evidence" value="ECO:0007669"/>
    <property type="project" value="UniProtKB-KW"/>
</dbReference>
<evidence type="ECO:0000256" key="3">
    <source>
        <dbReference type="ARBA" id="ARBA00023163"/>
    </source>
</evidence>
<evidence type="ECO:0000256" key="2">
    <source>
        <dbReference type="ARBA" id="ARBA00023125"/>
    </source>
</evidence>
<proteinExistence type="predicted"/>
<evidence type="ECO:0000256" key="1">
    <source>
        <dbReference type="ARBA" id="ARBA00023015"/>
    </source>
</evidence>
<dbReference type="PANTHER" id="PTHR43537:SF45">
    <property type="entry name" value="GNTR FAMILY REGULATORY PROTEIN"/>
    <property type="match status" value="1"/>
</dbReference>